<evidence type="ECO:0000313" key="1">
    <source>
        <dbReference type="EMBL" id="KKN15818.1"/>
    </source>
</evidence>
<name>A0A0F9RF21_9ZZZZ</name>
<organism evidence="1">
    <name type="scientific">marine sediment metagenome</name>
    <dbReference type="NCBI Taxonomy" id="412755"/>
    <lineage>
        <taxon>unclassified sequences</taxon>
        <taxon>metagenomes</taxon>
        <taxon>ecological metagenomes</taxon>
    </lineage>
</organism>
<protein>
    <submittedName>
        <fullName evidence="1">Uncharacterized protein</fullName>
    </submittedName>
</protein>
<gene>
    <name evidence="1" type="ORF">LCGC14_0982100</name>
</gene>
<dbReference type="AlphaFoldDB" id="A0A0F9RF21"/>
<accession>A0A0F9RF21</accession>
<comment type="caution">
    <text evidence="1">The sequence shown here is derived from an EMBL/GenBank/DDBJ whole genome shotgun (WGS) entry which is preliminary data.</text>
</comment>
<proteinExistence type="predicted"/>
<dbReference type="EMBL" id="LAZR01003674">
    <property type="protein sequence ID" value="KKN15818.1"/>
    <property type="molecule type" value="Genomic_DNA"/>
</dbReference>
<sequence>MLEEMRDRSLKTRRVIVARLSQLGRMVGVLVAGMVLGENPGRSGVVGLMKQTAMSAFHNLVGVDHELLQKL</sequence>
<reference evidence="1" key="1">
    <citation type="journal article" date="2015" name="Nature">
        <title>Complex archaea that bridge the gap between prokaryotes and eukaryotes.</title>
        <authorList>
            <person name="Spang A."/>
            <person name="Saw J.H."/>
            <person name="Jorgensen S.L."/>
            <person name="Zaremba-Niedzwiedzka K."/>
            <person name="Martijn J."/>
            <person name="Lind A.E."/>
            <person name="van Eijk R."/>
            <person name="Schleper C."/>
            <person name="Guy L."/>
            <person name="Ettema T.J."/>
        </authorList>
    </citation>
    <scope>NUCLEOTIDE SEQUENCE</scope>
</reference>